<dbReference type="Proteomes" id="UP000199008">
    <property type="component" value="Unassembled WGS sequence"/>
</dbReference>
<dbReference type="SUPFAM" id="SSF54427">
    <property type="entry name" value="NTF2-like"/>
    <property type="match status" value="1"/>
</dbReference>
<dbReference type="GO" id="GO:0030638">
    <property type="term" value="P:polyketide metabolic process"/>
    <property type="evidence" value="ECO:0007669"/>
    <property type="project" value="InterPro"/>
</dbReference>
<dbReference type="Pfam" id="PF07366">
    <property type="entry name" value="SnoaL"/>
    <property type="match status" value="1"/>
</dbReference>
<dbReference type="EMBL" id="FNFY01000006">
    <property type="protein sequence ID" value="SDK63609.1"/>
    <property type="molecule type" value="Genomic_DNA"/>
</dbReference>
<organism evidence="1 2">
    <name type="scientific">Lacicoccus qingdaonensis</name>
    <dbReference type="NCBI Taxonomy" id="576118"/>
    <lineage>
        <taxon>Bacteria</taxon>
        <taxon>Bacillati</taxon>
        <taxon>Bacillota</taxon>
        <taxon>Bacilli</taxon>
        <taxon>Bacillales</taxon>
        <taxon>Salinicoccaceae</taxon>
        <taxon>Lacicoccus</taxon>
    </lineage>
</organism>
<dbReference type="OrthoDB" id="4774596at2"/>
<dbReference type="InterPro" id="IPR032710">
    <property type="entry name" value="NTF2-like_dom_sf"/>
</dbReference>
<name>A0A1G9DIB1_9BACL</name>
<gene>
    <name evidence="1" type="ORF">SAMN05216216_10615</name>
</gene>
<dbReference type="STRING" id="576118.SAMN05216216_10615"/>
<evidence type="ECO:0000313" key="2">
    <source>
        <dbReference type="Proteomes" id="UP000199008"/>
    </source>
</evidence>
<dbReference type="Gene3D" id="3.10.450.50">
    <property type="match status" value="1"/>
</dbReference>
<keyword evidence="2" id="KW-1185">Reference proteome</keyword>
<proteinExistence type="predicted"/>
<evidence type="ECO:0000313" key="1">
    <source>
        <dbReference type="EMBL" id="SDK63609.1"/>
    </source>
</evidence>
<dbReference type="RefSeq" id="WP_092985331.1">
    <property type="nucleotide sequence ID" value="NZ_FNFY01000006.1"/>
</dbReference>
<dbReference type="AlphaFoldDB" id="A0A1G9DIB1"/>
<sequence>MTVLNEKQVYELWVKAWNEDVSVLDEITAFDCTLHRSGSDEEKGAEGLKKMIRDGCSYFDNVEMTIEVGLIVDSPYVSASWQFKGAYKGGIPDTKAEMGKEISFCGMDIFLVKDGKITDYWVSTDDMHFMKQLN</sequence>
<reference evidence="2" key="1">
    <citation type="submission" date="2016-10" db="EMBL/GenBank/DDBJ databases">
        <authorList>
            <person name="Varghese N."/>
            <person name="Submissions S."/>
        </authorList>
    </citation>
    <scope>NUCLEOTIDE SEQUENCE [LARGE SCALE GENOMIC DNA]</scope>
    <source>
        <strain evidence="2">CGMCC 1.8895</strain>
    </source>
</reference>
<protein>
    <submittedName>
        <fullName evidence="1">Predicted ester cyclase</fullName>
    </submittedName>
</protein>
<dbReference type="InterPro" id="IPR009959">
    <property type="entry name" value="Cyclase_SnoaL-like"/>
</dbReference>
<accession>A0A1G9DIB1</accession>